<evidence type="ECO:0000256" key="1">
    <source>
        <dbReference type="ARBA" id="ARBA00023125"/>
    </source>
</evidence>
<gene>
    <name evidence="4" type="ORF">FC98_GL002012</name>
</gene>
<evidence type="ECO:0000256" key="2">
    <source>
        <dbReference type="SAM" id="Phobius"/>
    </source>
</evidence>
<dbReference type="PATRIC" id="fig|1423766.4.peg.2087"/>
<keyword evidence="2" id="KW-1133">Transmembrane helix</keyword>
<feature type="domain" description="HTH cro/C1-type" evidence="3">
    <location>
        <begin position="10"/>
        <end position="64"/>
    </location>
</feature>
<sequence length="197" mass="22217">MIDDQLSQQLKAKRIASSLTQQQLADRLNVSRKTVSGWETGRSLPNIDTLRQIARIYKVSLDQLVSDPQQLESKEMMAQPQLSSIHRLTNNILIIILAVLVAERVTQYAIRAAFLYMDVLIVLILGLRIAISKYGIKRVNPLKSPAFLSGYALFTLAAIVGAITYLFNMGFGFQYGIGFSGYLALFNLFLIWHHRNE</sequence>
<keyword evidence="2" id="KW-0472">Membrane</keyword>
<organism evidence="4 5">
    <name type="scientific">Lentilactobacillus kisonensis DSM 19906 = JCM 15041</name>
    <dbReference type="NCBI Taxonomy" id="1423766"/>
    <lineage>
        <taxon>Bacteria</taxon>
        <taxon>Bacillati</taxon>
        <taxon>Bacillota</taxon>
        <taxon>Bacilli</taxon>
        <taxon>Lactobacillales</taxon>
        <taxon>Lactobacillaceae</taxon>
        <taxon>Lentilactobacillus</taxon>
    </lineage>
</organism>
<dbReference type="PANTHER" id="PTHR46558:SF11">
    <property type="entry name" value="HTH-TYPE TRANSCRIPTIONAL REGULATOR XRE"/>
    <property type="match status" value="1"/>
</dbReference>
<dbReference type="Gene3D" id="1.10.260.40">
    <property type="entry name" value="lambda repressor-like DNA-binding domains"/>
    <property type="match status" value="1"/>
</dbReference>
<dbReference type="SUPFAM" id="SSF47413">
    <property type="entry name" value="lambda repressor-like DNA-binding domains"/>
    <property type="match status" value="1"/>
</dbReference>
<feature type="transmembrane region" description="Helical" evidence="2">
    <location>
        <begin position="108"/>
        <end position="127"/>
    </location>
</feature>
<dbReference type="Pfam" id="PF01381">
    <property type="entry name" value="HTH_3"/>
    <property type="match status" value="1"/>
</dbReference>
<dbReference type="PROSITE" id="PS50943">
    <property type="entry name" value="HTH_CROC1"/>
    <property type="match status" value="1"/>
</dbReference>
<protein>
    <submittedName>
        <fullName evidence="4">DNA-binding helix-turn-helix protein</fullName>
    </submittedName>
</protein>
<comment type="caution">
    <text evidence="4">The sequence shown here is derived from an EMBL/GenBank/DDBJ whole genome shotgun (WGS) entry which is preliminary data.</text>
</comment>
<dbReference type="Proteomes" id="UP000051439">
    <property type="component" value="Unassembled WGS sequence"/>
</dbReference>
<dbReference type="AlphaFoldDB" id="A0A0R1P2D7"/>
<evidence type="ECO:0000313" key="5">
    <source>
        <dbReference type="Proteomes" id="UP000051439"/>
    </source>
</evidence>
<evidence type="ECO:0000259" key="3">
    <source>
        <dbReference type="PROSITE" id="PS50943"/>
    </source>
</evidence>
<dbReference type="InterPro" id="IPR010982">
    <property type="entry name" value="Lambda_DNA-bd_dom_sf"/>
</dbReference>
<evidence type="ECO:0000313" key="4">
    <source>
        <dbReference type="EMBL" id="KRL22776.1"/>
    </source>
</evidence>
<reference evidence="4 5" key="1">
    <citation type="journal article" date="2015" name="Genome Announc.">
        <title>Expanding the biotechnology potential of lactobacilli through comparative genomics of 213 strains and associated genera.</title>
        <authorList>
            <person name="Sun Z."/>
            <person name="Harris H.M."/>
            <person name="McCann A."/>
            <person name="Guo C."/>
            <person name="Argimon S."/>
            <person name="Zhang W."/>
            <person name="Yang X."/>
            <person name="Jeffery I.B."/>
            <person name="Cooney J.C."/>
            <person name="Kagawa T.F."/>
            <person name="Liu W."/>
            <person name="Song Y."/>
            <person name="Salvetti E."/>
            <person name="Wrobel A."/>
            <person name="Rasinkangas P."/>
            <person name="Parkhill J."/>
            <person name="Rea M.C."/>
            <person name="O'Sullivan O."/>
            <person name="Ritari J."/>
            <person name="Douillard F.P."/>
            <person name="Paul Ross R."/>
            <person name="Yang R."/>
            <person name="Briner A.E."/>
            <person name="Felis G.E."/>
            <person name="de Vos W.M."/>
            <person name="Barrangou R."/>
            <person name="Klaenhammer T.R."/>
            <person name="Caufield P.W."/>
            <person name="Cui Y."/>
            <person name="Zhang H."/>
            <person name="O'Toole P.W."/>
        </authorList>
    </citation>
    <scope>NUCLEOTIDE SEQUENCE [LARGE SCALE GENOMIC DNA]</scope>
    <source>
        <strain evidence="4 5">DSM 19906</strain>
    </source>
</reference>
<name>A0A0R1P2D7_9LACO</name>
<dbReference type="RefSeq" id="WP_054654409.1">
    <property type="nucleotide sequence ID" value="NZ_AZEB01000004.1"/>
</dbReference>
<keyword evidence="2" id="KW-0812">Transmembrane</keyword>
<dbReference type="EMBL" id="AZEB01000004">
    <property type="protein sequence ID" value="KRL22776.1"/>
    <property type="molecule type" value="Genomic_DNA"/>
</dbReference>
<dbReference type="PANTHER" id="PTHR46558">
    <property type="entry name" value="TRACRIPTIONAL REGULATORY PROTEIN-RELATED-RELATED"/>
    <property type="match status" value="1"/>
</dbReference>
<feature type="transmembrane region" description="Helical" evidence="2">
    <location>
        <begin position="173"/>
        <end position="192"/>
    </location>
</feature>
<keyword evidence="1 4" id="KW-0238">DNA-binding</keyword>
<dbReference type="SMART" id="SM00530">
    <property type="entry name" value="HTH_XRE"/>
    <property type="match status" value="1"/>
</dbReference>
<dbReference type="InterPro" id="IPR001387">
    <property type="entry name" value="Cro/C1-type_HTH"/>
</dbReference>
<proteinExistence type="predicted"/>
<feature type="transmembrane region" description="Helical" evidence="2">
    <location>
        <begin position="84"/>
        <end position="102"/>
    </location>
</feature>
<accession>A0A0R1P2D7</accession>
<keyword evidence="5" id="KW-1185">Reference proteome</keyword>
<dbReference type="CDD" id="cd00093">
    <property type="entry name" value="HTH_XRE"/>
    <property type="match status" value="1"/>
</dbReference>
<feature type="transmembrane region" description="Helical" evidence="2">
    <location>
        <begin position="148"/>
        <end position="167"/>
    </location>
</feature>
<dbReference type="GO" id="GO:0003677">
    <property type="term" value="F:DNA binding"/>
    <property type="evidence" value="ECO:0007669"/>
    <property type="project" value="UniProtKB-KW"/>
</dbReference>